<dbReference type="OrthoDB" id="641149at2759"/>
<dbReference type="AlphaFoldDB" id="A0A6G1D3T9"/>
<protein>
    <recommendedName>
        <fullName evidence="2">PWWP domain-containing protein</fullName>
    </recommendedName>
</protein>
<dbReference type="Gene3D" id="2.30.30.140">
    <property type="match status" value="1"/>
</dbReference>
<feature type="domain" description="PWWP" evidence="2">
    <location>
        <begin position="135"/>
        <end position="212"/>
    </location>
</feature>
<dbReference type="CDD" id="cd05162">
    <property type="entry name" value="PWWP"/>
    <property type="match status" value="1"/>
</dbReference>
<dbReference type="EMBL" id="SPHZ02000007">
    <property type="protein sequence ID" value="KAF0906393.1"/>
    <property type="molecule type" value="Genomic_DNA"/>
</dbReference>
<feature type="compositionally biased region" description="Basic residues" evidence="1">
    <location>
        <begin position="227"/>
        <end position="236"/>
    </location>
</feature>
<evidence type="ECO:0000256" key="1">
    <source>
        <dbReference type="SAM" id="MobiDB-lite"/>
    </source>
</evidence>
<name>A0A6G1D3T9_9ORYZ</name>
<dbReference type="SUPFAM" id="SSF63748">
    <property type="entry name" value="Tudor/PWWP/MBT"/>
    <property type="match status" value="1"/>
</dbReference>
<gene>
    <name evidence="3" type="ORF">E2562_009746</name>
</gene>
<comment type="caution">
    <text evidence="3">The sequence shown here is derived from an EMBL/GenBank/DDBJ whole genome shotgun (WGS) entry which is preliminary data.</text>
</comment>
<dbReference type="Proteomes" id="UP000479710">
    <property type="component" value="Unassembled WGS sequence"/>
</dbReference>
<feature type="region of interest" description="Disordered" evidence="1">
    <location>
        <begin position="16"/>
        <end position="37"/>
    </location>
</feature>
<feature type="region of interest" description="Disordered" evidence="1">
    <location>
        <begin position="339"/>
        <end position="388"/>
    </location>
</feature>
<evidence type="ECO:0000259" key="2">
    <source>
        <dbReference type="Pfam" id="PF00855"/>
    </source>
</evidence>
<feature type="region of interest" description="Disordered" evidence="1">
    <location>
        <begin position="217"/>
        <end position="311"/>
    </location>
</feature>
<feature type="non-terminal residue" evidence="3">
    <location>
        <position position="1"/>
    </location>
</feature>
<dbReference type="Pfam" id="PF00855">
    <property type="entry name" value="PWWP"/>
    <property type="match status" value="1"/>
</dbReference>
<sequence length="561" mass="61610">SLSHFLPTLCACVSTVGRGHGRPPPPPRLPARAAGEQARRLGVDGLRSSPSPALASSPCAAYSRAAAQGRRKSRFLTEVHGWTSFHQRPSRLKSNRRFELIIMVKGNAEKDDGIHECQSVSELSEDFLRHNFRLGDIAWVKHNGTWWPAQVVDNSCISSKHKKTAKHHVPVRLYGTCVCLHVDPWKSNMEFKMMLKRENKSAMEAFHEVFKKELSHTEEAADLKAKTSSKKGRKQKGFKESTTTEHIGEDTKDQHSAEQHQELGYTVTTGVATHKGRRTREGAGQPNPTDSEDRTSGKKASIEGSSYKTEKQVDSIYNEEACKMITPGTSVARREGLRRSAHTPMKAYLDPSEDRTSPLSDMSASEDANEVVNRTPENSNQHEDDSTIDGTLASHAEIRVIVRDILFSDIIAKQHAAEMAYVDEVINGICGASELNITGDTTAVTKGGRGVKRSGSWVEAESSNLTQRSRKGKVDQASSNGKKRAKDTPETMNHGSTEIHNSNDNNSISLRGPFDSTSRDAAMEELGQLSARQIRIMQSLALIAPSGSPFGKNGVVASTHR</sequence>
<organism evidence="3 4">
    <name type="scientific">Oryza meyeriana var. granulata</name>
    <dbReference type="NCBI Taxonomy" id="110450"/>
    <lineage>
        <taxon>Eukaryota</taxon>
        <taxon>Viridiplantae</taxon>
        <taxon>Streptophyta</taxon>
        <taxon>Embryophyta</taxon>
        <taxon>Tracheophyta</taxon>
        <taxon>Spermatophyta</taxon>
        <taxon>Magnoliopsida</taxon>
        <taxon>Liliopsida</taxon>
        <taxon>Poales</taxon>
        <taxon>Poaceae</taxon>
        <taxon>BOP clade</taxon>
        <taxon>Oryzoideae</taxon>
        <taxon>Oryzeae</taxon>
        <taxon>Oryzinae</taxon>
        <taxon>Oryza</taxon>
        <taxon>Oryza meyeriana</taxon>
    </lineage>
</organism>
<evidence type="ECO:0000313" key="4">
    <source>
        <dbReference type="Proteomes" id="UP000479710"/>
    </source>
</evidence>
<reference evidence="3 4" key="1">
    <citation type="submission" date="2019-11" db="EMBL/GenBank/DDBJ databases">
        <title>Whole genome sequence of Oryza granulata.</title>
        <authorList>
            <person name="Li W."/>
        </authorList>
    </citation>
    <scope>NUCLEOTIDE SEQUENCE [LARGE SCALE GENOMIC DNA]</scope>
    <source>
        <strain evidence="4">cv. Menghai</strain>
        <tissue evidence="3">Leaf</tissue>
    </source>
</reference>
<keyword evidence="4" id="KW-1185">Reference proteome</keyword>
<accession>A0A6G1D3T9</accession>
<feature type="compositionally biased region" description="Basic and acidic residues" evidence="1">
    <location>
        <begin position="237"/>
        <end position="261"/>
    </location>
</feature>
<proteinExistence type="predicted"/>
<feature type="region of interest" description="Disordered" evidence="1">
    <location>
        <begin position="446"/>
        <end position="516"/>
    </location>
</feature>
<evidence type="ECO:0000313" key="3">
    <source>
        <dbReference type="EMBL" id="KAF0906393.1"/>
    </source>
</evidence>
<dbReference type="InterPro" id="IPR000313">
    <property type="entry name" value="PWWP_dom"/>
</dbReference>
<feature type="compositionally biased region" description="Polar residues" evidence="1">
    <location>
        <begin position="490"/>
        <end position="509"/>
    </location>
</feature>